<feature type="region of interest" description="Disordered" evidence="8">
    <location>
        <begin position="1701"/>
        <end position="1741"/>
    </location>
</feature>
<keyword evidence="3 7" id="KW-0175">Coiled coil</keyword>
<keyword evidence="2 6" id="KW-0067">ATP-binding</keyword>
<reference evidence="11" key="2">
    <citation type="journal article" date="2007" name="PLoS Biol.">
        <title>Survey sequencing and comparative analysis of the elephant shark (Callorhinchus milii) genome.</title>
        <authorList>
            <person name="Venkatesh B."/>
            <person name="Kirkness E.F."/>
            <person name="Loh Y.H."/>
            <person name="Halpern A.L."/>
            <person name="Lee A.P."/>
            <person name="Johnson J."/>
            <person name="Dandona N."/>
            <person name="Viswanathan L.D."/>
            <person name="Tay A."/>
            <person name="Venter J.C."/>
            <person name="Strausberg R.L."/>
            <person name="Brenner S."/>
        </authorList>
    </citation>
    <scope>NUCLEOTIDE SEQUENCE [LARGE SCALE GENOMIC DNA]</scope>
</reference>
<evidence type="ECO:0000313" key="11">
    <source>
        <dbReference type="Proteomes" id="UP000314986"/>
    </source>
</evidence>
<reference evidence="10" key="5">
    <citation type="submission" date="2025-09" db="UniProtKB">
        <authorList>
            <consortium name="Ensembl"/>
        </authorList>
    </citation>
    <scope>IDENTIFICATION</scope>
</reference>
<dbReference type="GO" id="GO:0005737">
    <property type="term" value="C:cytoplasm"/>
    <property type="evidence" value="ECO:0007669"/>
    <property type="project" value="TreeGrafter"/>
</dbReference>
<sequence>VGEDVWYESDKVWYVHKEGFTLATELKPDVGTPELPVGQVRVRVESNGTIIDTDQEHVHRTNPLKLDYAEDLSQLLSLNECSVLHVLHQRYSSQLAHTKAGGQLIITNPARPVTGYSAKVTGKKENMPPHVFGMAQRAYWNMLMHRKDQTIVPLGQSGAGKTTSCQFPLTAGKQRRVCVCVCVWNKETCLRFCPAWESNPGPLACGASVLPTALQDCFVFQTMLLERVRVAQRPEGEGTFDIFSQMLAGLDLSLRTELHLHQLAQTHMFGILPATKVEEKQRASLGFSRVQAALETLGVTADEQRAIWHVLASIYHLGAAGVCKVGRKQFMMFEWAQKAASNLGYELEELSTAVFKHHLKALIQQVTAGATRLRAEEMEETGTGLRLTGSECVEGMAAGLYEELFAAIVSLINRSVSSTQVSLTSIMVVDTPGFHNPRHQNTERAATFEELCHNYVHERLQLLFHERTFGSELERYKEEKIVVSFDPPETSPASTVSVIDQTSSQVRHPPGQAEEPRGLLWILDEEVLVQGSTDDRVLDRLCSYFESKGLDGEEKQCLRRCEQPLQLVIGHRLGAEPVRYDLTGWIHKAKRNPSVQNASQILQESKLEIVKKLFLCRSKVPLICHSVAGMEGASQQASHRVACVRKTFSTSFAALRLKSTCGLIKLQLDALMNVIKRSEMHFIHCLVPSLTGDGSGDRKSPCAPRASDGERPPASFEVPVLRTQLRGSQLLDALRLYRLGFPDHMSFSEFRRRFQVLSPEIVKKYSSVFVPIEERKVSENTRVCWSWWEPRCALSHLQVFLKAGVLSRLDRQRDRLVSGRVTLLQAIGHGYLGRQRFKAMKIQGLALRCIQKNLRRYTAVRPWAWWQLLACVRPMLSINMADEKLRVKEEEVIALHKRLKKSEGERNEIRWNTDLLEGKITDLTAELSDERFKGEVACRALESERAERLRLVRELKEMQTKHEQVGKSLNSVEKQLEESQQQIAMREIPSGPEWQVRYDCTLTEIEFLRKRIHEFEERISSEMALRKEVEQKLGDLQGGYENTKRSAQQLKRKCKCLTSDLEDARVLMDSQQSRNHELEKKQRKFDGELAQALGEAAFERTLRERLSQENQALRTELYRSQQRMQVRCGGGGVQPSADPKLKAFTHLRFEIELERMKQIHLKELEDKEEELEDVRKSCQRRLRQLQMQLEQEFEERQMVLHEKQDLESLVGTLCEQIGHRDFDVEKRLRRDLRRTHALLADAQLLLGTMDDPGQTASKEEVKTLQLQVSYHNDNKTMVVLQLEKVHIQLENVQKDKETVDQQLLQLEHEQTDLLKRIEEDQEDLNELMKKHKDLIAQSSNDIAQIRDFQERLHEAAKDKQQFQEKLQIAQSRIEYMEHSMVERGIVSRQEAIICDLENKMEFQRGQLKRFETLVLRLRDSVMKMGEELEEAAEAEAREKEISGHWKLRMEEMKVEMDDLAERELEASRRRLELEAQVECLVTVKETLQADLETSIKRIADFQAVLEEESSDDSDTETERTLLEKRGKFLSLSLSLSLSLAQCPDSKQHAESRPGSALSLSLRSRELAKGGVQGSKDSSSAWSRTSPPREDKSPSSSYALSEFLEELRRKRVAESEPGGIRRDEGSLRPIYQTVGLSSLGKRLAGKDTDENSLVGLETRSLSEGGGQLKAGLVRSASLRSLPISSEVGEPTGTMRRNRFGSLETLAEPSRSSSGLGLAPSLPTRDIRGSVSTRMNPPRRWLDNPLEEDIDEVLSQPIVIRSQRFSDLPGEEGSAEKTPWKVPSLSYERRKESDVDILPAIRRPLGREGAGRGGCPEGPGGQGPPRSRPSTLGRDGGTRVLRQRLRLLFVFGLHHVVQERGQHQEPAGQEPRLPAPGNGEEPGGGRLRLAAH</sequence>
<dbReference type="Ensembl" id="ENSCMIT00000034431.1">
    <property type="protein sequence ID" value="ENSCMIP00000033918.1"/>
    <property type="gene ID" value="ENSCMIG00000014434.1"/>
</dbReference>
<feature type="coiled-coil region" evidence="7">
    <location>
        <begin position="1150"/>
        <end position="1202"/>
    </location>
</feature>
<dbReference type="SMART" id="SM00242">
    <property type="entry name" value="MYSc"/>
    <property type="match status" value="1"/>
</dbReference>
<reference evidence="10" key="4">
    <citation type="submission" date="2025-08" db="UniProtKB">
        <authorList>
            <consortium name="Ensembl"/>
        </authorList>
    </citation>
    <scope>IDENTIFICATION</scope>
</reference>
<dbReference type="PROSITE" id="PS51456">
    <property type="entry name" value="MYOSIN_MOTOR"/>
    <property type="match status" value="1"/>
</dbReference>
<dbReference type="Gene3D" id="1.20.58.530">
    <property type="match status" value="1"/>
</dbReference>
<dbReference type="STRING" id="7868.ENSCMIP00000033918"/>
<dbReference type="GO" id="GO:0016460">
    <property type="term" value="C:myosin II complex"/>
    <property type="evidence" value="ECO:0007669"/>
    <property type="project" value="TreeGrafter"/>
</dbReference>
<feature type="region of interest" description="Disordered" evidence="8">
    <location>
        <begin position="1763"/>
        <end position="1835"/>
    </location>
</feature>
<dbReference type="Proteomes" id="UP000314986">
    <property type="component" value="Unassembled WGS sequence"/>
</dbReference>
<keyword evidence="11" id="KW-1185">Reference proteome</keyword>
<evidence type="ECO:0000313" key="10">
    <source>
        <dbReference type="Ensembl" id="ENSCMIP00000033918.1"/>
    </source>
</evidence>
<dbReference type="InterPro" id="IPR036961">
    <property type="entry name" value="Kinesin_motor_dom_sf"/>
</dbReference>
<evidence type="ECO:0000256" key="3">
    <source>
        <dbReference type="ARBA" id="ARBA00023054"/>
    </source>
</evidence>
<dbReference type="GO" id="GO:0032982">
    <property type="term" value="C:myosin filament"/>
    <property type="evidence" value="ECO:0007669"/>
    <property type="project" value="TreeGrafter"/>
</dbReference>
<dbReference type="FunFam" id="1.20.58.530:FF:000011">
    <property type="entry name" value="unconventional myosin-XVIIIa isoform X2"/>
    <property type="match status" value="1"/>
</dbReference>
<dbReference type="GO" id="GO:0005524">
    <property type="term" value="F:ATP binding"/>
    <property type="evidence" value="ECO:0007669"/>
    <property type="project" value="UniProtKB-UniRule"/>
</dbReference>
<feature type="compositionally biased region" description="Low complexity" evidence="8">
    <location>
        <begin position="1707"/>
        <end position="1721"/>
    </location>
</feature>
<feature type="coiled-coil region" evidence="7">
    <location>
        <begin position="1282"/>
        <end position="1372"/>
    </location>
</feature>
<feature type="binding site" evidence="6">
    <location>
        <begin position="155"/>
        <end position="162"/>
    </location>
    <ligand>
        <name>ATP</name>
        <dbReference type="ChEBI" id="CHEBI:30616"/>
    </ligand>
</feature>
<comment type="caution">
    <text evidence="6">Lacks conserved residue(s) required for the propagation of feature annotation.</text>
</comment>
<comment type="similarity">
    <text evidence="6">Belongs to the TRAFAC class myosin-kinesin ATPase superfamily. Myosin family.</text>
</comment>
<feature type="compositionally biased region" description="Gly residues" evidence="8">
    <location>
        <begin position="1809"/>
        <end position="1821"/>
    </location>
</feature>
<dbReference type="Gene3D" id="1.10.287.1490">
    <property type="match status" value="1"/>
</dbReference>
<keyword evidence="4 6" id="KW-0518">Myosin</keyword>
<dbReference type="SUPFAM" id="SSF52540">
    <property type="entry name" value="P-loop containing nucleoside triphosphate hydrolases"/>
    <property type="match status" value="1"/>
</dbReference>
<dbReference type="OMA" id="NICRQKS"/>
<reference evidence="11" key="3">
    <citation type="journal article" date="2014" name="Nature">
        <title>Elephant shark genome provides unique insights into gnathostome evolution.</title>
        <authorList>
            <consortium name="International Elephant Shark Genome Sequencing Consortium"/>
            <person name="Venkatesh B."/>
            <person name="Lee A.P."/>
            <person name="Ravi V."/>
            <person name="Maurya A.K."/>
            <person name="Lian M.M."/>
            <person name="Swann J.B."/>
            <person name="Ohta Y."/>
            <person name="Flajnik M.F."/>
            <person name="Sutoh Y."/>
            <person name="Kasahara M."/>
            <person name="Hoon S."/>
            <person name="Gangu V."/>
            <person name="Roy S.W."/>
            <person name="Irimia M."/>
            <person name="Korzh V."/>
            <person name="Kondrychyn I."/>
            <person name="Lim Z.W."/>
            <person name="Tay B.H."/>
            <person name="Tohari S."/>
            <person name="Kong K.W."/>
            <person name="Ho S."/>
            <person name="Lorente-Galdos B."/>
            <person name="Quilez J."/>
            <person name="Marques-Bonet T."/>
            <person name="Raney B.J."/>
            <person name="Ingham P.W."/>
            <person name="Tay A."/>
            <person name="Hillier L.W."/>
            <person name="Minx P."/>
            <person name="Boehm T."/>
            <person name="Wilson R.K."/>
            <person name="Brenner S."/>
            <person name="Warren W.C."/>
        </authorList>
    </citation>
    <scope>NUCLEOTIDE SEQUENCE [LARGE SCALE GENOMIC DNA]</scope>
</reference>
<organism evidence="10 11">
    <name type="scientific">Callorhinchus milii</name>
    <name type="common">Ghost shark</name>
    <dbReference type="NCBI Taxonomy" id="7868"/>
    <lineage>
        <taxon>Eukaryota</taxon>
        <taxon>Metazoa</taxon>
        <taxon>Chordata</taxon>
        <taxon>Craniata</taxon>
        <taxon>Vertebrata</taxon>
        <taxon>Chondrichthyes</taxon>
        <taxon>Holocephali</taxon>
        <taxon>Chimaeriformes</taxon>
        <taxon>Callorhinchidae</taxon>
        <taxon>Callorhinchus</taxon>
    </lineage>
</organism>
<evidence type="ECO:0000256" key="6">
    <source>
        <dbReference type="PROSITE-ProRule" id="PRU00782"/>
    </source>
</evidence>
<evidence type="ECO:0000256" key="4">
    <source>
        <dbReference type="ARBA" id="ARBA00023123"/>
    </source>
</evidence>
<feature type="region of interest" description="Disordered" evidence="8">
    <location>
        <begin position="1568"/>
        <end position="1597"/>
    </location>
</feature>
<dbReference type="Gene3D" id="3.40.850.10">
    <property type="entry name" value="Kinesin motor domain"/>
    <property type="match status" value="2"/>
</dbReference>
<evidence type="ECO:0000256" key="8">
    <source>
        <dbReference type="SAM" id="MobiDB-lite"/>
    </source>
</evidence>
<feature type="region of interest" description="Disordered" evidence="8">
    <location>
        <begin position="691"/>
        <end position="713"/>
    </location>
</feature>
<keyword evidence="1 6" id="KW-0547">Nucleotide-binding</keyword>
<evidence type="ECO:0000259" key="9">
    <source>
        <dbReference type="PROSITE" id="PS51456"/>
    </source>
</evidence>
<proteinExistence type="inferred from homology"/>
<dbReference type="Pfam" id="PF00063">
    <property type="entry name" value="Myosin_head"/>
    <property type="match status" value="2"/>
</dbReference>
<dbReference type="InterPro" id="IPR027417">
    <property type="entry name" value="P-loop_NTPase"/>
</dbReference>
<dbReference type="Gene3D" id="4.10.270.10">
    <property type="entry name" value="Myosin, subunit A"/>
    <property type="match status" value="1"/>
</dbReference>
<evidence type="ECO:0000256" key="1">
    <source>
        <dbReference type="ARBA" id="ARBA00022741"/>
    </source>
</evidence>
<feature type="coiled-coil region" evidence="7">
    <location>
        <begin position="1449"/>
        <end position="1476"/>
    </location>
</feature>
<feature type="coiled-coil region" evidence="7">
    <location>
        <begin position="941"/>
        <end position="1123"/>
    </location>
</feature>
<dbReference type="InParanoid" id="A0A4W3J6Y9"/>
<dbReference type="GO" id="GO:0003774">
    <property type="term" value="F:cytoskeletal motor activity"/>
    <property type="evidence" value="ECO:0007669"/>
    <property type="project" value="UniProtKB-UniRule"/>
</dbReference>
<feature type="compositionally biased region" description="Polar residues" evidence="8">
    <location>
        <begin position="1574"/>
        <end position="1585"/>
    </location>
</feature>
<evidence type="ECO:0000256" key="5">
    <source>
        <dbReference type="ARBA" id="ARBA00023175"/>
    </source>
</evidence>
<dbReference type="GeneTree" id="ENSGT00940000158067"/>
<protein>
    <submittedName>
        <fullName evidence="10">Myosin XVIIIB</fullName>
    </submittedName>
</protein>
<dbReference type="Gene3D" id="1.10.10.820">
    <property type="match status" value="1"/>
</dbReference>
<dbReference type="GO" id="GO:0051015">
    <property type="term" value="F:actin filament binding"/>
    <property type="evidence" value="ECO:0007669"/>
    <property type="project" value="TreeGrafter"/>
</dbReference>
<dbReference type="PANTHER" id="PTHR45615">
    <property type="entry name" value="MYOSIN HEAVY CHAIN, NON-MUSCLE"/>
    <property type="match status" value="1"/>
</dbReference>
<dbReference type="InterPro" id="IPR001609">
    <property type="entry name" value="Myosin_head_motor_dom-like"/>
</dbReference>
<dbReference type="GO" id="GO:0016461">
    <property type="term" value="C:unconventional myosin complex"/>
    <property type="evidence" value="ECO:0007669"/>
    <property type="project" value="TreeGrafter"/>
</dbReference>
<reference evidence="11" key="1">
    <citation type="journal article" date="2006" name="Science">
        <title>Ancient noncoding elements conserved in the human genome.</title>
        <authorList>
            <person name="Venkatesh B."/>
            <person name="Kirkness E.F."/>
            <person name="Loh Y.H."/>
            <person name="Halpern A.L."/>
            <person name="Lee A.P."/>
            <person name="Johnson J."/>
            <person name="Dandona N."/>
            <person name="Viswanathan L.D."/>
            <person name="Tay A."/>
            <person name="Venter J.C."/>
            <person name="Strausberg R.L."/>
            <person name="Brenner S."/>
        </authorList>
    </citation>
    <scope>NUCLEOTIDE SEQUENCE [LARGE SCALE GENOMIC DNA]</scope>
</reference>
<accession>A0A4W3J6Y9</accession>
<feature type="region of interest" description="Disordered" evidence="8">
    <location>
        <begin position="1858"/>
        <end position="1890"/>
    </location>
</feature>
<evidence type="ECO:0000256" key="7">
    <source>
        <dbReference type="SAM" id="Coils"/>
    </source>
</evidence>
<keyword evidence="5 6" id="KW-0505">Motor protein</keyword>
<dbReference type="Gene3D" id="3.30.70.1590">
    <property type="match status" value="1"/>
</dbReference>
<feature type="domain" description="Myosin motor" evidence="9">
    <location>
        <begin position="67"/>
        <end position="814"/>
    </location>
</feature>
<evidence type="ECO:0000256" key="2">
    <source>
        <dbReference type="ARBA" id="ARBA00022840"/>
    </source>
</evidence>
<keyword evidence="6" id="KW-0009">Actin-binding</keyword>
<dbReference type="GO" id="GO:0031032">
    <property type="term" value="P:actomyosin structure organization"/>
    <property type="evidence" value="ECO:0007669"/>
    <property type="project" value="TreeGrafter"/>
</dbReference>
<name>A0A4W3J6Y9_CALMI</name>
<dbReference type="CDD" id="cd01386">
    <property type="entry name" value="MYSc_Myo18"/>
    <property type="match status" value="1"/>
</dbReference>
<dbReference type="PANTHER" id="PTHR45615:SF8">
    <property type="entry name" value="UNCONVENTIONAL MYOSIN-XVIIIB"/>
    <property type="match status" value="1"/>
</dbReference>
<dbReference type="Gene3D" id="1.20.120.720">
    <property type="entry name" value="Myosin VI head, motor domain, U50 subdomain"/>
    <property type="match status" value="1"/>
</dbReference>
<dbReference type="InterPro" id="IPR036064">
    <property type="entry name" value="MYSc_Myo18"/>
</dbReference>